<organism evidence="1 2">
    <name type="scientific">Actinomyces urogenitalis DSM 15434</name>
    <dbReference type="NCBI Taxonomy" id="525246"/>
    <lineage>
        <taxon>Bacteria</taxon>
        <taxon>Bacillati</taxon>
        <taxon>Actinomycetota</taxon>
        <taxon>Actinomycetes</taxon>
        <taxon>Actinomycetales</taxon>
        <taxon>Actinomycetaceae</taxon>
        <taxon>Actinomyces</taxon>
    </lineage>
</organism>
<protein>
    <submittedName>
        <fullName evidence="1">Uncharacterized protein</fullName>
    </submittedName>
</protein>
<reference evidence="1 2" key="1">
    <citation type="submission" date="2009-01" db="EMBL/GenBank/DDBJ databases">
        <authorList>
            <person name="Qin X."/>
            <person name="Bachman B."/>
            <person name="Battles P."/>
            <person name="Bell A."/>
            <person name="Bess C."/>
            <person name="Bickham C."/>
            <person name="Chaboub L."/>
            <person name="Chen D."/>
            <person name="Coyle M."/>
            <person name="Deiros D.R."/>
            <person name="Dinh H."/>
            <person name="Forbes L."/>
            <person name="Fowler G."/>
            <person name="Francisco L."/>
            <person name="Fu Q."/>
            <person name="Gubbala S."/>
            <person name="Hale W."/>
            <person name="Han Y."/>
            <person name="Hemphill L."/>
            <person name="Highlander S.K."/>
            <person name="Hirani K."/>
            <person name="Hogues M."/>
            <person name="Jackson L."/>
            <person name="Jakkamsetti A."/>
            <person name="Javaid M."/>
            <person name="Jiang H."/>
            <person name="Korchina V."/>
            <person name="Kovar C."/>
            <person name="Lara F."/>
            <person name="Lee S."/>
            <person name="Mata R."/>
            <person name="Mathew T."/>
            <person name="Moen C."/>
            <person name="Morales K."/>
            <person name="Munidasa M."/>
            <person name="Nazareth L."/>
            <person name="Ngo R."/>
            <person name="Nguyen L."/>
            <person name="Okwuonu G."/>
            <person name="Ongeri F."/>
            <person name="Patil S."/>
            <person name="Petrosino J."/>
            <person name="Pham C."/>
            <person name="Pham P."/>
            <person name="Pu L.-L."/>
            <person name="Puazo M."/>
            <person name="Raj R."/>
            <person name="Reid J."/>
            <person name="Rouhana J."/>
            <person name="Saada N."/>
            <person name="Shang Y."/>
            <person name="Simmons D."/>
            <person name="Thornton R."/>
            <person name="Warren J."/>
            <person name="Weissenberger G."/>
            <person name="Zhang J."/>
            <person name="Zhang L."/>
            <person name="Zhou C."/>
            <person name="Zhu D."/>
            <person name="Muzny D."/>
            <person name="Worley K."/>
            <person name="Gibbs R."/>
        </authorList>
    </citation>
    <scope>NUCLEOTIDE SEQUENCE [LARGE SCALE GENOMIC DNA]</scope>
    <source>
        <strain evidence="1 2">DSM 15434</strain>
    </source>
</reference>
<keyword evidence="2" id="KW-1185">Reference proteome</keyword>
<evidence type="ECO:0000313" key="2">
    <source>
        <dbReference type="Proteomes" id="UP000004778"/>
    </source>
</evidence>
<dbReference type="RefSeq" id="WP_006549314.1">
    <property type="nucleotide sequence ID" value="NZ_DS999576.1"/>
</dbReference>
<dbReference type="AlphaFoldDB" id="C0W2C0"/>
<sequence length="78" mass="8541">MDPVRTVRNAQTTARLAFAQRRAQIDALARLHAEIPTDTNQLNPDQLDAYTAELLDIATSYALHTEPGTACLNPTPLP</sequence>
<proteinExistence type="predicted"/>
<dbReference type="EMBL" id="ACFH01000003">
    <property type="protein sequence ID" value="EEH67114.1"/>
    <property type="molecule type" value="Genomic_DNA"/>
</dbReference>
<dbReference type="HOGENOM" id="CLU_2614070_0_0_11"/>
<comment type="caution">
    <text evidence="1">The sequence shown here is derived from an EMBL/GenBank/DDBJ whole genome shotgun (WGS) entry which is preliminary data.</text>
</comment>
<dbReference type="Proteomes" id="UP000004778">
    <property type="component" value="Unassembled WGS sequence"/>
</dbReference>
<accession>C0W2C0</accession>
<evidence type="ECO:0000313" key="1">
    <source>
        <dbReference type="EMBL" id="EEH67114.1"/>
    </source>
</evidence>
<gene>
    <name evidence="1" type="ORF">HMPREF0058_0014</name>
</gene>
<name>C0W2C0_9ACTO</name>